<reference evidence="7" key="1">
    <citation type="submission" date="2020-11" db="EMBL/GenBank/DDBJ databases">
        <authorList>
            <person name="Tran Van P."/>
        </authorList>
    </citation>
    <scope>NUCLEOTIDE SEQUENCE</scope>
</reference>
<dbReference type="Proteomes" id="UP000678499">
    <property type="component" value="Unassembled WGS sequence"/>
</dbReference>
<dbReference type="SUPFAM" id="SSF64268">
    <property type="entry name" value="PX domain"/>
    <property type="match status" value="1"/>
</dbReference>
<dbReference type="FunFam" id="1.20.1270.60:FF:000008">
    <property type="entry name" value="Sorting nexin"/>
    <property type="match status" value="1"/>
</dbReference>
<organism evidence="7">
    <name type="scientific">Notodromas monacha</name>
    <dbReference type="NCBI Taxonomy" id="399045"/>
    <lineage>
        <taxon>Eukaryota</taxon>
        <taxon>Metazoa</taxon>
        <taxon>Ecdysozoa</taxon>
        <taxon>Arthropoda</taxon>
        <taxon>Crustacea</taxon>
        <taxon>Oligostraca</taxon>
        <taxon>Ostracoda</taxon>
        <taxon>Podocopa</taxon>
        <taxon>Podocopida</taxon>
        <taxon>Cypridocopina</taxon>
        <taxon>Cypridoidea</taxon>
        <taxon>Cyprididae</taxon>
        <taxon>Notodromas</taxon>
    </lineage>
</organism>
<keyword evidence="8" id="KW-1185">Reference proteome</keyword>
<evidence type="ECO:0000256" key="5">
    <source>
        <dbReference type="SAM" id="MobiDB-lite"/>
    </source>
</evidence>
<dbReference type="OrthoDB" id="9976382at2759"/>
<dbReference type="CDD" id="cd06892">
    <property type="entry name" value="PX_SNX5_like"/>
    <property type="match status" value="1"/>
</dbReference>
<comment type="similarity">
    <text evidence="1 4">Belongs to the sorting nexin family.</text>
</comment>
<evidence type="ECO:0000256" key="4">
    <source>
        <dbReference type="PIRNR" id="PIRNR036924"/>
    </source>
</evidence>
<name>A0A7R9GAZ9_9CRUS</name>
<dbReference type="SUPFAM" id="SSF103657">
    <property type="entry name" value="BAR/IMD domain-like"/>
    <property type="match status" value="1"/>
</dbReference>
<evidence type="ECO:0000313" key="8">
    <source>
        <dbReference type="Proteomes" id="UP000678499"/>
    </source>
</evidence>
<dbReference type="Gene3D" id="3.30.1520.10">
    <property type="entry name" value="Phox-like domain"/>
    <property type="match status" value="1"/>
</dbReference>
<dbReference type="PROSITE" id="PS50195">
    <property type="entry name" value="PX"/>
    <property type="match status" value="1"/>
</dbReference>
<dbReference type="GO" id="GO:0015031">
    <property type="term" value="P:protein transport"/>
    <property type="evidence" value="ECO:0007669"/>
    <property type="project" value="UniProtKB-KW"/>
</dbReference>
<dbReference type="EMBL" id="OA882244">
    <property type="protein sequence ID" value="CAD7274121.1"/>
    <property type="molecule type" value="Genomic_DNA"/>
</dbReference>
<dbReference type="GO" id="GO:0090389">
    <property type="term" value="P:phagosome-lysosome fusion involved in apoptotic cell clearance"/>
    <property type="evidence" value="ECO:0007669"/>
    <property type="project" value="TreeGrafter"/>
</dbReference>
<dbReference type="PANTHER" id="PTHR45850:SF1">
    <property type="entry name" value="SORTING NEXIN 6, ISOFORM B"/>
    <property type="match status" value="1"/>
</dbReference>
<dbReference type="EMBL" id="CAJPEX010000207">
    <property type="protein sequence ID" value="CAG0914273.1"/>
    <property type="molecule type" value="Genomic_DNA"/>
</dbReference>
<dbReference type="InterPro" id="IPR027267">
    <property type="entry name" value="AH/BAR_dom_sf"/>
</dbReference>
<feature type="region of interest" description="Disordered" evidence="5">
    <location>
        <begin position="1"/>
        <end position="36"/>
    </location>
</feature>
<dbReference type="AlphaFoldDB" id="A0A7R9GAZ9"/>
<dbReference type="GO" id="GO:0005768">
    <property type="term" value="C:endosome"/>
    <property type="evidence" value="ECO:0007669"/>
    <property type="project" value="UniProtKB-ARBA"/>
</dbReference>
<evidence type="ECO:0000313" key="7">
    <source>
        <dbReference type="EMBL" id="CAD7274121.1"/>
    </source>
</evidence>
<keyword evidence="3 4" id="KW-0653">Protein transport</keyword>
<evidence type="ECO:0000256" key="1">
    <source>
        <dbReference type="ARBA" id="ARBA00010883"/>
    </source>
</evidence>
<dbReference type="FunFam" id="3.30.1520.10:FF:000001">
    <property type="entry name" value="Sorting nexin"/>
    <property type="match status" value="1"/>
</dbReference>
<dbReference type="InterPro" id="IPR001683">
    <property type="entry name" value="PX_dom"/>
</dbReference>
<dbReference type="InterPro" id="IPR036871">
    <property type="entry name" value="PX_dom_sf"/>
</dbReference>
<comment type="function">
    <text evidence="4">Involved in several stages of intracellular trafficking.</text>
</comment>
<feature type="compositionally biased region" description="Basic and acidic residues" evidence="5">
    <location>
        <begin position="15"/>
        <end position="24"/>
    </location>
</feature>
<evidence type="ECO:0000259" key="6">
    <source>
        <dbReference type="PROSITE" id="PS50195"/>
    </source>
</evidence>
<dbReference type="InterPro" id="IPR015404">
    <property type="entry name" value="Vps5_C"/>
</dbReference>
<dbReference type="Pfam" id="PF00787">
    <property type="entry name" value="PX"/>
    <property type="match status" value="1"/>
</dbReference>
<accession>A0A7R9GAZ9</accession>
<dbReference type="PIRSF" id="PIRSF036924">
    <property type="entry name" value="Snx5_Snx6"/>
    <property type="match status" value="1"/>
</dbReference>
<dbReference type="PANTHER" id="PTHR45850">
    <property type="entry name" value="SORTING NEXIN FAMILY MEMBER"/>
    <property type="match status" value="1"/>
</dbReference>
<evidence type="ECO:0000256" key="2">
    <source>
        <dbReference type="ARBA" id="ARBA00022448"/>
    </source>
</evidence>
<dbReference type="Pfam" id="PF09325">
    <property type="entry name" value="Vps5"/>
    <property type="match status" value="1"/>
</dbReference>
<sequence>MNGESTDSNGGGGSEESKPARSETVDLSESPISVDISDALSEKDKVKFTVHTKTSLPEFVKPEFSVVREHDEFVWLHDRFEENEAYAGHVIPPPPPRPDFDASREKLQRLGEAEGSLTRDEFAKMKAELEAEYLATFKRTVALHEVFLRRLASHAVFRGDANFRVFLEYDQDLSVRTKNKKERIEGLLKSFGRSTDEVILASTVQRDTDEDLTKERAFLTDYHTFVKDAASKGEKMSKTHKHVADSCIKVSGGLAQLSTVEYTDLQHILNLAAEYFEKSRKIEGRVASDEDLKLADPLHYYQRESDAAKKLLYRRLRCLYEFETANRNLDKARSRNRDVQMAELAQQEAKAAFEEITSKAREELAEFRRRRVSAFKKHLVDLADLELKHSRAHCQLIRNCLQSLNPAGSSGDADVVNGVSSVPVSSSS</sequence>
<dbReference type="GO" id="GO:0035091">
    <property type="term" value="F:phosphatidylinositol binding"/>
    <property type="evidence" value="ECO:0007669"/>
    <property type="project" value="UniProtKB-UniRule"/>
</dbReference>
<evidence type="ECO:0000256" key="3">
    <source>
        <dbReference type="ARBA" id="ARBA00022927"/>
    </source>
</evidence>
<feature type="domain" description="PX" evidence="6">
    <location>
        <begin position="26"/>
        <end position="173"/>
    </location>
</feature>
<proteinExistence type="inferred from homology"/>
<dbReference type="Gene3D" id="1.20.1270.60">
    <property type="entry name" value="Arfaptin homology (AH) domain/BAR domain"/>
    <property type="match status" value="1"/>
</dbReference>
<dbReference type="CDD" id="cd07621">
    <property type="entry name" value="BAR_SNX5_6"/>
    <property type="match status" value="1"/>
</dbReference>
<dbReference type="InterPro" id="IPR014637">
    <property type="entry name" value="SNX5/SNX6/SNX32"/>
</dbReference>
<keyword evidence="2 4" id="KW-0813">Transport</keyword>
<protein>
    <recommendedName>
        <fullName evidence="4">Sorting nexin</fullName>
    </recommendedName>
</protein>
<gene>
    <name evidence="7" type="ORF">NMOB1V02_LOCUS1975</name>
</gene>